<dbReference type="OrthoDB" id="5188902at2"/>
<evidence type="ECO:0000313" key="3">
    <source>
        <dbReference type="Proteomes" id="UP000318331"/>
    </source>
</evidence>
<accession>A0A543I657</accession>
<organism evidence="2 3">
    <name type="scientific">Klugiella xanthotipulae</name>
    <dbReference type="NCBI Taxonomy" id="244735"/>
    <lineage>
        <taxon>Bacteria</taxon>
        <taxon>Bacillati</taxon>
        <taxon>Actinomycetota</taxon>
        <taxon>Actinomycetes</taxon>
        <taxon>Micrococcales</taxon>
        <taxon>Microbacteriaceae</taxon>
        <taxon>Klugiella</taxon>
    </lineage>
</organism>
<keyword evidence="3" id="KW-1185">Reference proteome</keyword>
<dbReference type="EMBL" id="VFPN01000001">
    <property type="protein sequence ID" value="TQM66083.1"/>
    <property type="molecule type" value="Genomic_DNA"/>
</dbReference>
<comment type="caution">
    <text evidence="2">The sequence shown here is derived from an EMBL/GenBank/DDBJ whole genome shotgun (WGS) entry which is preliminary data.</text>
</comment>
<dbReference type="AlphaFoldDB" id="A0A543I657"/>
<dbReference type="Proteomes" id="UP000318331">
    <property type="component" value="Unassembled WGS sequence"/>
</dbReference>
<gene>
    <name evidence="2" type="ORF">FB466_0905</name>
</gene>
<proteinExistence type="predicted"/>
<reference evidence="2 3" key="1">
    <citation type="submission" date="2019-06" db="EMBL/GenBank/DDBJ databases">
        <title>Sequencing the genomes of 1000 actinobacteria strains.</title>
        <authorList>
            <person name="Klenk H.-P."/>
        </authorList>
    </citation>
    <scope>NUCLEOTIDE SEQUENCE [LARGE SCALE GENOMIC DNA]</scope>
    <source>
        <strain evidence="2 3">DSM 18031</strain>
    </source>
</reference>
<evidence type="ECO:0000313" key="2">
    <source>
        <dbReference type="EMBL" id="TQM66083.1"/>
    </source>
</evidence>
<evidence type="ECO:0000256" key="1">
    <source>
        <dbReference type="SAM" id="SignalP"/>
    </source>
</evidence>
<protein>
    <submittedName>
        <fullName evidence="2">Uncharacterized protein</fullName>
    </submittedName>
</protein>
<dbReference type="RefSeq" id="WP_141916148.1">
    <property type="nucleotide sequence ID" value="NZ_BAAAYS010000027.1"/>
</dbReference>
<feature type="signal peptide" evidence="1">
    <location>
        <begin position="1"/>
        <end position="24"/>
    </location>
</feature>
<keyword evidence="1" id="KW-0732">Signal</keyword>
<sequence>MKIINSLAPIVLITVLAMPVSAVNADTEEVIGVEDLDEVQSEPGIVQTLVLPDGRDFALPEPGMEVRYEALTAEGSPELDDVLLVANEEGEIGAQIGEAGLAWV</sequence>
<feature type="chain" id="PRO_5039335228" evidence="1">
    <location>
        <begin position="25"/>
        <end position="104"/>
    </location>
</feature>
<name>A0A543I657_9MICO</name>